<reference evidence="12 13" key="1">
    <citation type="submission" date="2018-09" db="EMBL/GenBank/DDBJ databases">
        <title>Complete genome sequence of Euzebya sp. DY32-46 isolated from seawater of Pacific Ocean.</title>
        <authorList>
            <person name="Xu L."/>
            <person name="Wu Y.-H."/>
            <person name="Xu X.-W."/>
        </authorList>
    </citation>
    <scope>NUCLEOTIDE SEQUENCE [LARGE SCALE GENOMIC DNA]</scope>
    <source>
        <strain evidence="12 13">DY32-46</strain>
    </source>
</reference>
<keyword evidence="5 10" id="KW-0378">Hydrolase</keyword>
<feature type="binding site" evidence="10">
    <location>
        <position position="174"/>
    </location>
    <ligand>
        <name>substrate</name>
    </ligand>
</feature>
<evidence type="ECO:0000256" key="1">
    <source>
        <dbReference type="ARBA" id="ARBA00008023"/>
    </source>
</evidence>
<proteinExistence type="inferred from homology"/>
<evidence type="ECO:0000256" key="9">
    <source>
        <dbReference type="ARBA" id="ARBA00052017"/>
    </source>
</evidence>
<keyword evidence="7 10" id="KW-0546">Nucleotide metabolism</keyword>
<dbReference type="GO" id="GO:0017111">
    <property type="term" value="F:ribonucleoside triphosphate phosphatase activity"/>
    <property type="evidence" value="ECO:0007669"/>
    <property type="project" value="InterPro"/>
</dbReference>
<keyword evidence="4 10" id="KW-0547">Nucleotide-binding</keyword>
<keyword evidence="3 10" id="KW-0479">Metal-binding</keyword>
<feature type="binding site" evidence="10">
    <location>
        <begin position="179"/>
        <end position="180"/>
    </location>
    <ligand>
        <name>substrate</name>
    </ligand>
</feature>
<evidence type="ECO:0000256" key="4">
    <source>
        <dbReference type="ARBA" id="ARBA00022741"/>
    </source>
</evidence>
<dbReference type="GO" id="GO:0000166">
    <property type="term" value="F:nucleotide binding"/>
    <property type="evidence" value="ECO:0007669"/>
    <property type="project" value="UniProtKB-KW"/>
</dbReference>
<evidence type="ECO:0000256" key="11">
    <source>
        <dbReference type="RuleBase" id="RU003781"/>
    </source>
</evidence>
<evidence type="ECO:0000256" key="5">
    <source>
        <dbReference type="ARBA" id="ARBA00022801"/>
    </source>
</evidence>
<dbReference type="GO" id="GO:0005829">
    <property type="term" value="C:cytosol"/>
    <property type="evidence" value="ECO:0007669"/>
    <property type="project" value="TreeGrafter"/>
</dbReference>
<accession>A0A346XV37</accession>
<dbReference type="EC" id="3.6.1.66" evidence="10"/>
<keyword evidence="13" id="KW-1185">Reference proteome</keyword>
<dbReference type="RefSeq" id="WP_114590791.1">
    <property type="nucleotide sequence ID" value="NZ_CAXIBR010000126.1"/>
</dbReference>
<evidence type="ECO:0000256" key="10">
    <source>
        <dbReference type="HAMAP-Rule" id="MF_01405"/>
    </source>
</evidence>
<sequence length="202" mass="20859">MTARLVLATTNVGKVAELRDILTGLDVELLDAGAVDLPDVEETGETFAANAVLKATACAAAVGLPCVADDSGLAVDVLDGAPGVYSARYAGPQRDDDANLQLVLERTAGEEAPTARFVCAAALALPDGTVEVVEGIMEGTIVRPPRGTNGFGYDPIFQPRGHDLTSAEMAPADKHAISHRGKAFRTLRPRIAALLAGPSSQG</sequence>
<dbReference type="OrthoDB" id="9807456at2"/>
<comment type="catalytic activity">
    <reaction evidence="10">
        <text>ITP + H2O = IMP + diphosphate + H(+)</text>
        <dbReference type="Rhea" id="RHEA:29399"/>
        <dbReference type="ChEBI" id="CHEBI:15377"/>
        <dbReference type="ChEBI" id="CHEBI:15378"/>
        <dbReference type="ChEBI" id="CHEBI:33019"/>
        <dbReference type="ChEBI" id="CHEBI:58053"/>
        <dbReference type="ChEBI" id="CHEBI:61402"/>
        <dbReference type="EC" id="3.6.1.66"/>
    </reaction>
</comment>
<feature type="active site" description="Proton acceptor" evidence="10">
    <location>
        <position position="70"/>
    </location>
</feature>
<dbReference type="AlphaFoldDB" id="A0A346XV37"/>
<evidence type="ECO:0000256" key="6">
    <source>
        <dbReference type="ARBA" id="ARBA00022842"/>
    </source>
</evidence>
<comment type="subunit">
    <text evidence="2 10">Homodimer.</text>
</comment>
<evidence type="ECO:0000313" key="13">
    <source>
        <dbReference type="Proteomes" id="UP000264006"/>
    </source>
</evidence>
<comment type="cofactor">
    <cofactor evidence="10">
        <name>Mg(2+)</name>
        <dbReference type="ChEBI" id="CHEBI:18420"/>
    </cofactor>
    <text evidence="10">Binds 1 Mg(2+) ion per subunit.</text>
</comment>
<dbReference type="Gene3D" id="3.90.950.10">
    <property type="match status" value="1"/>
</dbReference>
<protein>
    <recommendedName>
        <fullName evidence="10">dITP/XTP pyrophosphatase</fullName>
        <ecNumber evidence="10">3.6.1.66</ecNumber>
    </recommendedName>
    <alternativeName>
        <fullName evidence="10">Non-canonical purine NTP pyrophosphatase</fullName>
    </alternativeName>
    <alternativeName>
        <fullName evidence="10">Non-standard purine NTP pyrophosphatase</fullName>
    </alternativeName>
    <alternativeName>
        <fullName evidence="10">Nucleoside-triphosphate diphosphatase</fullName>
    </alternativeName>
    <alternativeName>
        <fullName evidence="10">Nucleoside-triphosphate pyrophosphatase</fullName>
        <shortName evidence="10">NTPase</shortName>
    </alternativeName>
</protein>
<dbReference type="GO" id="GO:0009146">
    <property type="term" value="P:purine nucleoside triphosphate catabolic process"/>
    <property type="evidence" value="ECO:0007669"/>
    <property type="project" value="UniProtKB-UniRule"/>
</dbReference>
<feature type="binding site" evidence="10">
    <location>
        <position position="71"/>
    </location>
    <ligand>
        <name>substrate</name>
    </ligand>
</feature>
<dbReference type="NCBIfam" id="TIGR00042">
    <property type="entry name" value="RdgB/HAM1 family non-canonical purine NTP pyrophosphatase"/>
    <property type="match status" value="1"/>
</dbReference>
<feature type="binding site" evidence="10">
    <location>
        <begin position="151"/>
        <end position="154"/>
    </location>
    <ligand>
        <name>substrate</name>
    </ligand>
</feature>
<dbReference type="GO" id="GO:0036222">
    <property type="term" value="F:XTP diphosphatase activity"/>
    <property type="evidence" value="ECO:0007669"/>
    <property type="project" value="UniProtKB-UniRule"/>
</dbReference>
<dbReference type="InterPro" id="IPR002637">
    <property type="entry name" value="RdgB/HAM1"/>
</dbReference>
<dbReference type="PANTHER" id="PTHR11067:SF9">
    <property type="entry name" value="INOSINE TRIPHOSPHATE PYROPHOSPHATASE"/>
    <property type="match status" value="1"/>
</dbReference>
<evidence type="ECO:0000256" key="3">
    <source>
        <dbReference type="ARBA" id="ARBA00022723"/>
    </source>
</evidence>
<dbReference type="KEGG" id="euz:DVS28_a1385"/>
<comment type="similarity">
    <text evidence="1 10 11">Belongs to the HAM1 NTPase family.</text>
</comment>
<comment type="catalytic activity">
    <reaction evidence="8 10">
        <text>dITP + H2O = dIMP + diphosphate + H(+)</text>
        <dbReference type="Rhea" id="RHEA:28342"/>
        <dbReference type="ChEBI" id="CHEBI:15377"/>
        <dbReference type="ChEBI" id="CHEBI:15378"/>
        <dbReference type="ChEBI" id="CHEBI:33019"/>
        <dbReference type="ChEBI" id="CHEBI:61194"/>
        <dbReference type="ChEBI" id="CHEBI:61382"/>
        <dbReference type="EC" id="3.6.1.66"/>
    </reaction>
</comment>
<name>A0A346XV37_9ACTN</name>
<dbReference type="HAMAP" id="MF_01405">
    <property type="entry name" value="Non_canon_purine_NTPase"/>
    <property type="match status" value="1"/>
</dbReference>
<evidence type="ECO:0000256" key="8">
    <source>
        <dbReference type="ARBA" id="ARBA00051875"/>
    </source>
</evidence>
<feature type="binding site" evidence="10">
    <location>
        <position position="70"/>
    </location>
    <ligand>
        <name>Mg(2+)</name>
        <dbReference type="ChEBI" id="CHEBI:18420"/>
    </ligand>
</feature>
<dbReference type="Pfam" id="PF01725">
    <property type="entry name" value="Ham1p_like"/>
    <property type="match status" value="1"/>
</dbReference>
<dbReference type="GO" id="GO:0009117">
    <property type="term" value="P:nucleotide metabolic process"/>
    <property type="evidence" value="ECO:0007669"/>
    <property type="project" value="UniProtKB-KW"/>
</dbReference>
<dbReference type="EMBL" id="CP031165">
    <property type="protein sequence ID" value="AXV06084.1"/>
    <property type="molecule type" value="Genomic_DNA"/>
</dbReference>
<dbReference type="FunFam" id="3.90.950.10:FF:000001">
    <property type="entry name" value="dITP/XTP pyrophosphatase"/>
    <property type="match status" value="1"/>
</dbReference>
<evidence type="ECO:0000256" key="2">
    <source>
        <dbReference type="ARBA" id="ARBA00011738"/>
    </source>
</evidence>
<dbReference type="InterPro" id="IPR029001">
    <property type="entry name" value="ITPase-like_fam"/>
</dbReference>
<organism evidence="12 13">
    <name type="scientific">Euzebya pacifica</name>
    <dbReference type="NCBI Taxonomy" id="1608957"/>
    <lineage>
        <taxon>Bacteria</taxon>
        <taxon>Bacillati</taxon>
        <taxon>Actinomycetota</taxon>
        <taxon>Nitriliruptoria</taxon>
        <taxon>Euzebyales</taxon>
    </lineage>
</organism>
<dbReference type="InterPro" id="IPR020922">
    <property type="entry name" value="dITP/XTP_pyrophosphatase"/>
</dbReference>
<comment type="catalytic activity">
    <reaction evidence="9 10">
        <text>XTP + H2O = XMP + diphosphate + H(+)</text>
        <dbReference type="Rhea" id="RHEA:28610"/>
        <dbReference type="ChEBI" id="CHEBI:15377"/>
        <dbReference type="ChEBI" id="CHEBI:15378"/>
        <dbReference type="ChEBI" id="CHEBI:33019"/>
        <dbReference type="ChEBI" id="CHEBI:57464"/>
        <dbReference type="ChEBI" id="CHEBI:61314"/>
        <dbReference type="EC" id="3.6.1.66"/>
    </reaction>
</comment>
<dbReference type="CDD" id="cd00515">
    <property type="entry name" value="HAM1"/>
    <property type="match status" value="1"/>
</dbReference>
<dbReference type="GO" id="GO:0046872">
    <property type="term" value="F:metal ion binding"/>
    <property type="evidence" value="ECO:0007669"/>
    <property type="project" value="UniProtKB-KW"/>
</dbReference>
<feature type="binding site" evidence="10">
    <location>
        <position position="41"/>
    </location>
    <ligand>
        <name>Mg(2+)</name>
        <dbReference type="ChEBI" id="CHEBI:18420"/>
    </ligand>
</feature>
<comment type="function">
    <text evidence="10">Pyrophosphatase that catalyzes the hydrolysis of nucleoside triphosphates to their monophosphate derivatives, with a high preference for the non-canonical purine nucleotides XTP (xanthosine triphosphate), dITP (deoxyinosine triphosphate) and ITP. Seems to function as a house-cleaning enzyme that removes non-canonical purine nucleotides from the nucleotide pool, thus preventing their incorporation into DNA/RNA and avoiding chromosomal lesions.</text>
</comment>
<evidence type="ECO:0000313" key="12">
    <source>
        <dbReference type="EMBL" id="AXV06084.1"/>
    </source>
</evidence>
<dbReference type="Proteomes" id="UP000264006">
    <property type="component" value="Chromosome"/>
</dbReference>
<evidence type="ECO:0000256" key="7">
    <source>
        <dbReference type="ARBA" id="ARBA00023080"/>
    </source>
</evidence>
<dbReference type="GO" id="GO:0036220">
    <property type="term" value="F:ITP diphosphatase activity"/>
    <property type="evidence" value="ECO:0007669"/>
    <property type="project" value="UniProtKB-UniRule"/>
</dbReference>
<keyword evidence="6 10" id="KW-0460">Magnesium</keyword>
<dbReference type="PANTHER" id="PTHR11067">
    <property type="entry name" value="INOSINE TRIPHOSPHATE PYROPHOSPHATASE/HAM1 PROTEIN"/>
    <property type="match status" value="1"/>
</dbReference>
<dbReference type="SUPFAM" id="SSF52972">
    <property type="entry name" value="ITPase-like"/>
    <property type="match status" value="1"/>
</dbReference>
<gene>
    <name evidence="12" type="ORF">DVS28_a1385</name>
</gene>
<feature type="binding site" evidence="10">
    <location>
        <begin position="9"/>
        <end position="14"/>
    </location>
    <ligand>
        <name>substrate</name>
    </ligand>
</feature>
<dbReference type="GO" id="GO:0035870">
    <property type="term" value="F:dITP diphosphatase activity"/>
    <property type="evidence" value="ECO:0007669"/>
    <property type="project" value="UniProtKB-UniRule"/>
</dbReference>